<proteinExistence type="predicted"/>
<evidence type="ECO:0000313" key="1">
    <source>
        <dbReference type="EMBL" id="KAJ1901429.1"/>
    </source>
</evidence>
<gene>
    <name evidence="1" type="ORF">LPJ66_000798</name>
</gene>
<name>A0ACC1IV38_9FUNG</name>
<dbReference type="EMBL" id="JANBPG010000028">
    <property type="protein sequence ID" value="KAJ1901429.1"/>
    <property type="molecule type" value="Genomic_DNA"/>
</dbReference>
<reference evidence="1" key="1">
    <citation type="submission" date="2022-07" db="EMBL/GenBank/DDBJ databases">
        <title>Phylogenomic reconstructions and comparative analyses of Kickxellomycotina fungi.</title>
        <authorList>
            <person name="Reynolds N.K."/>
            <person name="Stajich J.E."/>
            <person name="Barry K."/>
            <person name="Grigoriev I.V."/>
            <person name="Crous P."/>
            <person name="Smith M.E."/>
        </authorList>
    </citation>
    <scope>NUCLEOTIDE SEQUENCE</scope>
    <source>
        <strain evidence="1">Benny 63K</strain>
    </source>
</reference>
<protein>
    <submittedName>
        <fullName evidence="1">Uncharacterized protein</fullName>
    </submittedName>
</protein>
<dbReference type="Proteomes" id="UP001150581">
    <property type="component" value="Unassembled WGS sequence"/>
</dbReference>
<keyword evidence="2" id="KW-1185">Reference proteome</keyword>
<organism evidence="1 2">
    <name type="scientific">Kickxella alabastrina</name>
    <dbReference type="NCBI Taxonomy" id="61397"/>
    <lineage>
        <taxon>Eukaryota</taxon>
        <taxon>Fungi</taxon>
        <taxon>Fungi incertae sedis</taxon>
        <taxon>Zoopagomycota</taxon>
        <taxon>Kickxellomycotina</taxon>
        <taxon>Kickxellomycetes</taxon>
        <taxon>Kickxellales</taxon>
        <taxon>Kickxellaceae</taxon>
        <taxon>Kickxella</taxon>
    </lineage>
</organism>
<comment type="caution">
    <text evidence="1">The sequence shown here is derived from an EMBL/GenBank/DDBJ whole genome shotgun (WGS) entry which is preliminary data.</text>
</comment>
<evidence type="ECO:0000313" key="2">
    <source>
        <dbReference type="Proteomes" id="UP001150581"/>
    </source>
</evidence>
<sequence>MNMRLEERLSRWAEHPEDEADDDYGLIIDESVTAEATRPMPPKFNKAGSCSLLPSSTIMSPSALLPANLHALHWPRSKTPGAPVDVLQRYVESADNENYDDLVLPEEEHLLDKQLRQWKTPTKLQSNWAKNMGVCVEVTMSGATAVEFPAVVEISPTAEDWVMVTATTPTPTKETKEYAPEQRKSTPRTAAMALGLGLVQPVRAVLSSGSKQRMPSSKPRMADWQHVEIPPNFSPTPAPTPTLTPTQLPPQNLNLNLNQSQSHHLNLNQQRHRATQIHHAQIQHRPTSQCGQLSPSHSHIPSHFLQQPPLSQPQPQLLSQPHVQRSAARRPILIKSAQRAAEPVVVGCMRYDPISRVWVGNEEEGSRFANAIAESERQLSRARANTLRTERLIDTDKLARKISQRSGNPAPLQLSEKMVVVSPECQAWCTSPPAVHVRQPASPLSPGALEAATKGRPVLIPPSAAVGMVGQTGGRARPIFDPQNLRWIDPNETQKDPSGDPFRNIAELPVEPKPAGTAYSGRMRSSSESIGSDNRNCFTLTDEQIEAYQRESAEYEAFARHWFPKSAI</sequence>
<accession>A0ACC1IV38</accession>